<sequence>MCVPVGLFLAQTVHKPIVRHFGLQLLEHVIKDAEAASSTDEYYYLFLKKLCLLLVELGKQLAALWGNLPEVGQPQNFSTYLEAVFAFTQHPSRMLCSYTQPLWALFFRHDHMSKDPVLLSFIPRLIQGTHSTLVKAGFPTQNNSPSCEYSRHDFDSDDDFHQFLLKLRSEISETLRLAAVLQPSPAIAYAFDWLKSQLTKPIDTGGGKDYCSLFSPSFLEWDAMTVCLECVISKLSNPKSIPELSTGVLLLNEVLNYQTQIFSAVTFNQEGQTKSTRSRAVKNVRQHACSILVKMCKQYADLIFPVFDQLYSHIKTISSDAEGLSQMEKCILMEALILISNKSNNFMKQSEFLEEILRPVKEYYLSKEFTEAFWDPEKWMSFIGLDQAPVEPSSADTCGINRSRICYCTNMILAVLKRSKWPEEAQATEEGGFMIGKRDDCMPIYRNPATSHISLLLENLLAFMKTMNAVWQPQYLQKRHPAFSRTYELLENEKLAILGMPAPCVDITVNQNKLPSDRMQNFIVTTNDNNVEGAEDNMEAQEVIEDQLTRQLNREYMELLATALHMRRNEVVANVEEDRMDDVENPSAVQKEEVALSKLGCLCMLNKSVYPSIMMYVFSALTWTDYVACLRGCNLACSMMKQLVANGDATSDIAGSFFYQVLCGLQVHGQHEGSQSSLLNLALKLYELLRPAFPEIKNVLLQIPNIKEQDIQSFDEKMIFIKNPKQGVAEKKKKDSFKRLVSEVIGKSIGQQFKREAQYRNLPPIFRIRPPKEDIMKKQEDTGLWSLFNPSNGHNV</sequence>
<protein>
    <recommendedName>
        <fullName evidence="1">Exportin-5 C-terminal domain-containing protein</fullName>
    </recommendedName>
</protein>
<dbReference type="PANTHER" id="PTHR11223:SF3">
    <property type="entry name" value="EXPORTIN-5"/>
    <property type="match status" value="1"/>
</dbReference>
<dbReference type="GO" id="GO:0042565">
    <property type="term" value="C:RNA nuclear export complex"/>
    <property type="evidence" value="ECO:0007669"/>
    <property type="project" value="TreeGrafter"/>
</dbReference>
<dbReference type="PANTHER" id="PTHR11223">
    <property type="entry name" value="EXPORTIN 1/5"/>
    <property type="match status" value="1"/>
</dbReference>
<keyword evidence="3" id="KW-1185">Reference proteome</keyword>
<dbReference type="InterPro" id="IPR016024">
    <property type="entry name" value="ARM-type_fold"/>
</dbReference>
<accession>A0AA89C388</accession>
<dbReference type="EMBL" id="VSWD01000009">
    <property type="protein sequence ID" value="KAK3092966.1"/>
    <property type="molecule type" value="Genomic_DNA"/>
</dbReference>
<evidence type="ECO:0000313" key="2">
    <source>
        <dbReference type="EMBL" id="KAK3092966.1"/>
    </source>
</evidence>
<dbReference type="GO" id="GO:0005049">
    <property type="term" value="F:nuclear export signal receptor activity"/>
    <property type="evidence" value="ECO:0007669"/>
    <property type="project" value="InterPro"/>
</dbReference>
<dbReference type="GO" id="GO:0005634">
    <property type="term" value="C:nucleus"/>
    <property type="evidence" value="ECO:0007669"/>
    <property type="project" value="TreeGrafter"/>
</dbReference>
<dbReference type="SUPFAM" id="SSF48371">
    <property type="entry name" value="ARM repeat"/>
    <property type="match status" value="1"/>
</dbReference>
<dbReference type="Gene3D" id="1.25.10.10">
    <property type="entry name" value="Leucine-rich Repeat Variant"/>
    <property type="match status" value="4"/>
</dbReference>
<dbReference type="InterPro" id="IPR045065">
    <property type="entry name" value="XPO1/5"/>
</dbReference>
<feature type="domain" description="Exportin-5 C-terminal" evidence="1">
    <location>
        <begin position="43"/>
        <end position="237"/>
    </location>
</feature>
<evidence type="ECO:0000259" key="1">
    <source>
        <dbReference type="Pfam" id="PF19273"/>
    </source>
</evidence>
<dbReference type="Proteomes" id="UP001186944">
    <property type="component" value="Unassembled WGS sequence"/>
</dbReference>
<evidence type="ECO:0000313" key="3">
    <source>
        <dbReference type="Proteomes" id="UP001186944"/>
    </source>
</evidence>
<dbReference type="InterPro" id="IPR011989">
    <property type="entry name" value="ARM-like"/>
</dbReference>
<gene>
    <name evidence="2" type="ORF">FSP39_009455</name>
</gene>
<dbReference type="Pfam" id="PF19273">
    <property type="entry name" value="Exportin-5"/>
    <property type="match status" value="2"/>
</dbReference>
<dbReference type="GO" id="GO:0006611">
    <property type="term" value="P:protein export from nucleus"/>
    <property type="evidence" value="ECO:0007669"/>
    <property type="project" value="InterPro"/>
</dbReference>
<organism evidence="2 3">
    <name type="scientific">Pinctada imbricata</name>
    <name type="common">Atlantic pearl-oyster</name>
    <name type="synonym">Pinctada martensii</name>
    <dbReference type="NCBI Taxonomy" id="66713"/>
    <lineage>
        <taxon>Eukaryota</taxon>
        <taxon>Metazoa</taxon>
        <taxon>Spiralia</taxon>
        <taxon>Lophotrochozoa</taxon>
        <taxon>Mollusca</taxon>
        <taxon>Bivalvia</taxon>
        <taxon>Autobranchia</taxon>
        <taxon>Pteriomorphia</taxon>
        <taxon>Pterioida</taxon>
        <taxon>Pterioidea</taxon>
        <taxon>Pteriidae</taxon>
        <taxon>Pinctada</taxon>
    </lineage>
</organism>
<dbReference type="GO" id="GO:0006405">
    <property type="term" value="P:RNA export from nucleus"/>
    <property type="evidence" value="ECO:0007669"/>
    <property type="project" value="TreeGrafter"/>
</dbReference>
<feature type="domain" description="Exportin-5 C-terminal" evidence="1">
    <location>
        <begin position="260"/>
        <end position="528"/>
    </location>
</feature>
<dbReference type="GO" id="GO:0003723">
    <property type="term" value="F:RNA binding"/>
    <property type="evidence" value="ECO:0007669"/>
    <property type="project" value="TreeGrafter"/>
</dbReference>
<dbReference type="InterPro" id="IPR045478">
    <property type="entry name" value="Exportin-5_C"/>
</dbReference>
<dbReference type="AlphaFoldDB" id="A0AA89C388"/>
<reference evidence="2" key="1">
    <citation type="submission" date="2019-08" db="EMBL/GenBank/DDBJ databases">
        <title>The improved chromosome-level genome for the pearl oyster Pinctada fucata martensii using PacBio sequencing and Hi-C.</title>
        <authorList>
            <person name="Zheng Z."/>
        </authorList>
    </citation>
    <scope>NUCLEOTIDE SEQUENCE</scope>
    <source>
        <strain evidence="2">ZZ-2019</strain>
        <tissue evidence="2">Adductor muscle</tissue>
    </source>
</reference>
<proteinExistence type="predicted"/>
<comment type="caution">
    <text evidence="2">The sequence shown here is derived from an EMBL/GenBank/DDBJ whole genome shotgun (WGS) entry which is preliminary data.</text>
</comment>
<name>A0AA89C388_PINIB</name>
<dbReference type="GO" id="GO:0005737">
    <property type="term" value="C:cytoplasm"/>
    <property type="evidence" value="ECO:0007669"/>
    <property type="project" value="TreeGrafter"/>
</dbReference>